<reference evidence="2" key="2">
    <citation type="journal article" date="2017" name="Nat. Commun.">
        <title>Single-virus genomics reveals hidden cosmopolitan and abundant viruses.</title>
        <authorList>
            <person name="Martinez-Hernandez F."/>
            <person name="Fornas O."/>
            <person name="Lluesma Gomez M."/>
            <person name="Bolduc B."/>
            <person name="de la Cruz Pena M.J."/>
            <person name="Martinez J.M."/>
            <person name="Anton J."/>
            <person name="Gasol J.M."/>
            <person name="Rosselli R."/>
            <person name="Rodriguez-Valera F."/>
            <person name="Sullivan M.B."/>
            <person name="Acinas S.G."/>
            <person name="Martinez-Garcia M."/>
        </authorList>
    </citation>
    <scope>NUCLEOTIDE SEQUENCE</scope>
</reference>
<accession>A0A218MMF9</accession>
<sequence>MKNPGKRPIDHQMFVDKDGMKKGGVEIQMTKPNETQVEKVGGQRRMLPEKKRSAKWY</sequence>
<evidence type="ECO:0000313" key="2">
    <source>
        <dbReference type="EMBL" id="ASF00486.1"/>
    </source>
</evidence>
<feature type="region of interest" description="Disordered" evidence="1">
    <location>
        <begin position="35"/>
        <end position="57"/>
    </location>
</feature>
<dbReference type="EMBL" id="KY052838">
    <property type="protein sequence ID" value="ASF00486.1"/>
    <property type="molecule type" value="Genomic_DNA"/>
</dbReference>
<protein>
    <submittedName>
        <fullName evidence="2">Uncharacterized protein</fullName>
    </submittedName>
</protein>
<organism evidence="2">
    <name type="scientific">uncultured virus</name>
    <dbReference type="NCBI Taxonomy" id="340016"/>
    <lineage>
        <taxon>Viruses</taxon>
        <taxon>environmental samples</taxon>
    </lineage>
</organism>
<reference evidence="2" key="1">
    <citation type="submission" date="2016-10" db="EMBL/GenBank/DDBJ databases">
        <authorList>
            <person name="Varghese N."/>
        </authorList>
    </citation>
    <scope>NUCLEOTIDE SEQUENCE</scope>
</reference>
<name>A0A218MMF9_9VIRU</name>
<evidence type="ECO:0000256" key="1">
    <source>
        <dbReference type="SAM" id="MobiDB-lite"/>
    </source>
</evidence>
<proteinExistence type="predicted"/>